<dbReference type="Proteomes" id="UP001195914">
    <property type="component" value="Unassembled WGS sequence"/>
</dbReference>
<evidence type="ECO:0000313" key="3">
    <source>
        <dbReference type="Proteomes" id="UP001195914"/>
    </source>
</evidence>
<organism evidence="2 3">
    <name type="scientific">Babesia divergens</name>
    <dbReference type="NCBI Taxonomy" id="32595"/>
    <lineage>
        <taxon>Eukaryota</taxon>
        <taxon>Sar</taxon>
        <taxon>Alveolata</taxon>
        <taxon>Apicomplexa</taxon>
        <taxon>Aconoidasida</taxon>
        <taxon>Piroplasmida</taxon>
        <taxon>Babesiidae</taxon>
        <taxon>Babesia</taxon>
    </lineage>
</organism>
<accession>A0AAD9G909</accession>
<evidence type="ECO:0000256" key="1">
    <source>
        <dbReference type="SAM" id="MobiDB-lite"/>
    </source>
</evidence>
<dbReference type="AlphaFoldDB" id="A0AAD9G909"/>
<evidence type="ECO:0008006" key="4">
    <source>
        <dbReference type="Google" id="ProtNLM"/>
    </source>
</evidence>
<protein>
    <recommendedName>
        <fullName evidence="4">Ribosome biogenesis protein SLX9</fullName>
    </recommendedName>
</protein>
<feature type="compositionally biased region" description="Low complexity" evidence="1">
    <location>
        <begin position="150"/>
        <end position="159"/>
    </location>
</feature>
<comment type="caution">
    <text evidence="2">The sequence shown here is derived from an EMBL/GenBank/DDBJ whole genome shotgun (WGS) entry which is preliminary data.</text>
</comment>
<name>A0AAD9G909_BABDI</name>
<proteinExistence type="predicted"/>
<feature type="region of interest" description="Disordered" evidence="1">
    <location>
        <begin position="15"/>
        <end position="40"/>
    </location>
</feature>
<gene>
    <name evidence="2" type="ORF">X943_002558</name>
</gene>
<feature type="compositionally biased region" description="Basic and acidic residues" evidence="1">
    <location>
        <begin position="16"/>
        <end position="25"/>
    </location>
</feature>
<feature type="region of interest" description="Disordered" evidence="1">
    <location>
        <begin position="122"/>
        <end position="171"/>
    </location>
</feature>
<reference evidence="2" key="2">
    <citation type="submission" date="2021-05" db="EMBL/GenBank/DDBJ databases">
        <authorList>
            <person name="Pain A."/>
        </authorList>
    </citation>
    <scope>NUCLEOTIDE SEQUENCE</scope>
    <source>
        <strain evidence="2">1802A</strain>
    </source>
</reference>
<dbReference type="EMBL" id="JAHBMH010000067">
    <property type="protein sequence ID" value="KAK1934048.1"/>
    <property type="molecule type" value="Genomic_DNA"/>
</dbReference>
<keyword evidence="3" id="KW-1185">Reference proteome</keyword>
<reference evidence="2" key="1">
    <citation type="journal article" date="2014" name="Nucleic Acids Res.">
        <title>The evolutionary dynamics of variant antigen genes in Babesia reveal a history of genomic innovation underlying host-parasite interaction.</title>
        <authorList>
            <person name="Jackson A.P."/>
            <person name="Otto T.D."/>
            <person name="Darby A."/>
            <person name="Ramaprasad A."/>
            <person name="Xia D."/>
            <person name="Echaide I.E."/>
            <person name="Farber M."/>
            <person name="Gahlot S."/>
            <person name="Gamble J."/>
            <person name="Gupta D."/>
            <person name="Gupta Y."/>
            <person name="Jackson L."/>
            <person name="Malandrin L."/>
            <person name="Malas T.B."/>
            <person name="Moussa E."/>
            <person name="Nair M."/>
            <person name="Reid A.J."/>
            <person name="Sanders M."/>
            <person name="Sharma J."/>
            <person name="Tracey A."/>
            <person name="Quail M.A."/>
            <person name="Weir W."/>
            <person name="Wastling J.M."/>
            <person name="Hall N."/>
            <person name="Willadsen P."/>
            <person name="Lingelbach K."/>
            <person name="Shiels B."/>
            <person name="Tait A."/>
            <person name="Berriman M."/>
            <person name="Allred D.R."/>
            <person name="Pain A."/>
        </authorList>
    </citation>
    <scope>NUCLEOTIDE SEQUENCE</scope>
    <source>
        <strain evidence="2">1802A</strain>
    </source>
</reference>
<evidence type="ECO:0000313" key="2">
    <source>
        <dbReference type="EMBL" id="KAK1934048.1"/>
    </source>
</evidence>
<sequence>MAKLTRIVKKILVKGPPDRDAKKTESALPPGVESLATRGLAQPTVDFSNLPIIDDEELRMRNEERARRKALVAVNRKGSGIAKDRANVPKFKSNVVQSKVKGRKASTDVSAKSPARAVDFSELSRGSGLTPSVSTRGKAASKGADAPSTKVIKSGVKSGSRSKRKREARKEMWRRKYDFQSEAKRLVENFQKEDKHGKALGNLSLLHNEVSSLEEMLKSAPRTEKVSTKASRKHLLRAKLRNKALLQSAMNNA</sequence>